<comment type="catalytic activity">
    <reaction evidence="1 16">
        <text>a 1,2-diacyl-sn-glycero-3-phosphate + CTP + H(+) = a CDP-1,2-diacyl-sn-glycerol + diphosphate</text>
        <dbReference type="Rhea" id="RHEA:16229"/>
        <dbReference type="ChEBI" id="CHEBI:15378"/>
        <dbReference type="ChEBI" id="CHEBI:33019"/>
        <dbReference type="ChEBI" id="CHEBI:37563"/>
        <dbReference type="ChEBI" id="CHEBI:58332"/>
        <dbReference type="ChEBI" id="CHEBI:58608"/>
        <dbReference type="EC" id="2.7.7.41"/>
    </reaction>
</comment>
<accession>A0AAJ5YXF7</accession>
<evidence type="ECO:0000256" key="11">
    <source>
        <dbReference type="ARBA" id="ARBA00022989"/>
    </source>
</evidence>
<feature type="region of interest" description="Disordered" evidence="17">
    <location>
        <begin position="596"/>
        <end position="671"/>
    </location>
</feature>
<evidence type="ECO:0000256" key="9">
    <source>
        <dbReference type="ARBA" id="ARBA00022692"/>
    </source>
</evidence>
<comment type="similarity">
    <text evidence="5 16">Belongs to the CDS family.</text>
</comment>
<dbReference type="Pfam" id="PF01148">
    <property type="entry name" value="CTP_transf_1"/>
    <property type="match status" value="1"/>
</dbReference>
<evidence type="ECO:0000256" key="10">
    <source>
        <dbReference type="ARBA" id="ARBA00022695"/>
    </source>
</evidence>
<feature type="transmembrane region" description="Helical" evidence="18">
    <location>
        <begin position="765"/>
        <end position="785"/>
    </location>
</feature>
<evidence type="ECO:0000313" key="20">
    <source>
        <dbReference type="EMBL" id="WFD14955.1"/>
    </source>
</evidence>
<evidence type="ECO:0000256" key="13">
    <source>
        <dbReference type="ARBA" id="ARBA00023136"/>
    </source>
</evidence>
<feature type="transmembrane region" description="Helical" evidence="18">
    <location>
        <begin position="520"/>
        <end position="538"/>
    </location>
</feature>
<dbReference type="GO" id="GO:0004605">
    <property type="term" value="F:phosphatidate cytidylyltransferase activity"/>
    <property type="evidence" value="ECO:0007669"/>
    <property type="project" value="UniProtKB-EC"/>
</dbReference>
<comment type="pathway">
    <text evidence="4">Lipid metabolism.</text>
</comment>
<evidence type="ECO:0000256" key="17">
    <source>
        <dbReference type="SAM" id="MobiDB-lite"/>
    </source>
</evidence>
<feature type="transmembrane region" description="Helical" evidence="18">
    <location>
        <begin position="95"/>
        <end position="116"/>
    </location>
</feature>
<proteinExistence type="inferred from homology"/>
<evidence type="ECO:0000256" key="1">
    <source>
        <dbReference type="ARBA" id="ARBA00001698"/>
    </source>
</evidence>
<reference evidence="20 21" key="1">
    <citation type="submission" date="2023-03" db="EMBL/GenBank/DDBJ databases">
        <title>Mating type loci evolution in Malassezia.</title>
        <authorList>
            <person name="Coelho M.A."/>
        </authorList>
    </citation>
    <scope>NUCLEOTIDE SEQUENCE [LARGE SCALE GENOMIC DNA]</scope>
    <source>
        <strain evidence="20 21">CBS 13387</strain>
    </source>
</reference>
<evidence type="ECO:0000256" key="15">
    <source>
        <dbReference type="ARBA" id="ARBA00023264"/>
    </source>
</evidence>
<feature type="transmembrane region" description="Helical" evidence="18">
    <location>
        <begin position="805"/>
        <end position="822"/>
    </location>
</feature>
<evidence type="ECO:0000256" key="8">
    <source>
        <dbReference type="ARBA" id="ARBA00022679"/>
    </source>
</evidence>
<feature type="transmembrane region" description="Helical" evidence="18">
    <location>
        <begin position="174"/>
        <end position="192"/>
    </location>
</feature>
<evidence type="ECO:0000256" key="3">
    <source>
        <dbReference type="ARBA" id="ARBA00005119"/>
    </source>
</evidence>
<dbReference type="SUPFAM" id="SSF103473">
    <property type="entry name" value="MFS general substrate transporter"/>
    <property type="match status" value="1"/>
</dbReference>
<evidence type="ECO:0000256" key="18">
    <source>
        <dbReference type="SAM" id="Phobius"/>
    </source>
</evidence>
<feature type="chain" id="PRO_5042569738" description="Phosphatidate cytidylyltransferase" evidence="19">
    <location>
        <begin position="17"/>
        <end position="1082"/>
    </location>
</feature>
<keyword evidence="14" id="KW-0594">Phospholipid biosynthesis</keyword>
<dbReference type="InterPro" id="IPR036259">
    <property type="entry name" value="MFS_trans_sf"/>
</dbReference>
<comment type="pathway">
    <text evidence="3 16">Phospholipid metabolism; CDP-diacylglycerol biosynthesis; CDP-diacylglycerol from sn-glycerol 3-phosphate: step 3/3.</text>
</comment>
<feature type="signal peptide" evidence="19">
    <location>
        <begin position="1"/>
        <end position="16"/>
    </location>
</feature>
<evidence type="ECO:0000256" key="14">
    <source>
        <dbReference type="ARBA" id="ARBA00023209"/>
    </source>
</evidence>
<dbReference type="PANTHER" id="PTHR13773">
    <property type="entry name" value="PHOSPHATIDATE CYTIDYLYLTRANSFERASE"/>
    <property type="match status" value="1"/>
</dbReference>
<keyword evidence="13 18" id="KW-0472">Membrane</keyword>
<dbReference type="EC" id="2.7.7.41" evidence="6 16"/>
<dbReference type="Proteomes" id="UP001217582">
    <property type="component" value="Chromosome 2"/>
</dbReference>
<feature type="transmembrane region" description="Helical" evidence="18">
    <location>
        <begin position="687"/>
        <end position="703"/>
    </location>
</feature>
<keyword evidence="9 16" id="KW-0812">Transmembrane</keyword>
<protein>
    <recommendedName>
        <fullName evidence="6 16">Phosphatidate cytidylyltransferase</fullName>
        <ecNumber evidence="6 16">2.7.7.41</ecNumber>
    </recommendedName>
</protein>
<feature type="compositionally biased region" description="Low complexity" evidence="17">
    <location>
        <begin position="621"/>
        <end position="636"/>
    </location>
</feature>
<evidence type="ECO:0000256" key="19">
    <source>
        <dbReference type="SAM" id="SignalP"/>
    </source>
</evidence>
<keyword evidence="11 18" id="KW-1133">Transmembrane helix</keyword>
<dbReference type="PANTHER" id="PTHR13773:SF8">
    <property type="entry name" value="PHOSPHATIDATE CYTIDYLYLTRANSFERASE, PHOTORECEPTOR-SPECIFIC"/>
    <property type="match status" value="1"/>
</dbReference>
<keyword evidence="19" id="KW-0732">Signal</keyword>
<feature type="transmembrane region" description="Helical" evidence="18">
    <location>
        <begin position="136"/>
        <end position="162"/>
    </location>
</feature>
<evidence type="ECO:0000256" key="12">
    <source>
        <dbReference type="ARBA" id="ARBA00023098"/>
    </source>
</evidence>
<evidence type="ECO:0000256" key="7">
    <source>
        <dbReference type="ARBA" id="ARBA00022516"/>
    </source>
</evidence>
<evidence type="ECO:0000256" key="4">
    <source>
        <dbReference type="ARBA" id="ARBA00005189"/>
    </source>
</evidence>
<feature type="compositionally biased region" description="Polar residues" evidence="17">
    <location>
        <begin position="598"/>
        <end position="608"/>
    </location>
</feature>
<dbReference type="GO" id="GO:0008654">
    <property type="term" value="P:phospholipid biosynthetic process"/>
    <property type="evidence" value="ECO:0007669"/>
    <property type="project" value="UniProtKB-KW"/>
</dbReference>
<feature type="transmembrane region" description="Helical" evidence="18">
    <location>
        <begin position="978"/>
        <end position="1000"/>
    </location>
</feature>
<evidence type="ECO:0000256" key="2">
    <source>
        <dbReference type="ARBA" id="ARBA00004141"/>
    </source>
</evidence>
<keyword evidence="10 16" id="KW-0548">Nucleotidyltransferase</keyword>
<keyword evidence="7" id="KW-0444">Lipid biosynthesis</keyword>
<keyword evidence="21" id="KW-1185">Reference proteome</keyword>
<keyword evidence="8 16" id="KW-0808">Transferase</keyword>
<feature type="transmembrane region" description="Helical" evidence="18">
    <location>
        <begin position="831"/>
        <end position="852"/>
    </location>
</feature>
<feature type="transmembrane region" description="Helical" evidence="18">
    <location>
        <begin position="231"/>
        <end position="252"/>
    </location>
</feature>
<evidence type="ECO:0000313" key="21">
    <source>
        <dbReference type="Proteomes" id="UP001217582"/>
    </source>
</evidence>
<evidence type="ECO:0000256" key="5">
    <source>
        <dbReference type="ARBA" id="ARBA00010185"/>
    </source>
</evidence>
<feature type="transmembrane region" description="Helical" evidence="18">
    <location>
        <begin position="858"/>
        <end position="884"/>
    </location>
</feature>
<feature type="transmembrane region" description="Helical" evidence="18">
    <location>
        <begin position="64"/>
        <end position="83"/>
    </location>
</feature>
<sequence>MLGLLFVPCLLGLIQAVQIPAEIDAIRSLSCAHYYHLHPDQIPPIPYDSESCMRPEVEQHFSKLATYVTFTVVLANFVGMLVYGRFFEPQQRRRLAAQGIFGLLVARIPFLILPLYQYPILAPPDVRSLNPAQMLGVFWACAIIGGLSGTNELVILTVESFVTDTKSPEMRSQLFRLTEVALLLGASIGPLLGSMSTWMFPHASNACIGYKECQENTIVSGTRLLFNNAPYWLAFVFTWVALIWILFVFNFASVASTTNPSRAGSARNSEVSMGPKTEWGASLGAFQRLVPVRRSRWSYDTRVLQFTFANMCVALSQEGPIVLMYVMGFVFHWGRSSVSLALTTLNTVRFANMVLALPHVLQSMALHSRKPERISDLTPKQIDACLDAAKRLVPCDPGQGRSPAGPHEHDMNLAHITPKQRELVCLWRAQIDLNVSRISFLVNVVAWLTIFAGVTCTKEWLVIVGTVTLALGSGAQFLLRSAACTICDYIVEHENRFSLPSPTRDVSTTKRVLPSGADSYLIISSTLLLPCLLVGLYVRNEIYAKTVSNNPGIFFVVVAAVNALALIALSWMPSATSTPNSFDVLGVDQLNAEEDQSSLKNLSPMMTRSKTRAKSKTSRGQLAPSSASQPPSKLSSDPALKPKTSSLRQRTPAAPTHAKAATSTAGAATDKTASQPTMFWKKVQERVIFSLLMIAGFTFNLAMGPSYMILLVLVLETLVYREVTALFNVPGRTLLSPQSQNEAEEEEDTMSQRESSREQLWNKTLSWYFFAVCNFFLYGESLVYYFKHIIMVDSFFLRFAPHHRFISFMLYIFGFMAFVSNLKRKNLKHQFALFCWVHMSLMLIVLSSHFLVDNILEGIIWFWVPASLVICNDVFAYICGMIFGRTPLISLSPKKTVEGFVGALLITLVFAWFWAGFFQRFDYMVCPAVSLGMSAFHPPRCNVNPVFSLHKTPLPATLAHGLTAVMGRPITTVSWTPFQWHAVVMAAFASLVAPFGGFFASGFKRAFKIKDFGHSIPGHGGLTDRFDCQFLMGLFSYVYYSSLIRESRISVQMVMQMIITQLPIEEQKQLLYNLTSYLADEN</sequence>
<evidence type="ECO:0000256" key="16">
    <source>
        <dbReference type="RuleBase" id="RU003938"/>
    </source>
</evidence>
<keyword evidence="12" id="KW-0443">Lipid metabolism</keyword>
<dbReference type="EMBL" id="CP119917">
    <property type="protein sequence ID" value="WFD14955.1"/>
    <property type="molecule type" value="Genomic_DNA"/>
</dbReference>
<feature type="transmembrane region" description="Helical" evidence="18">
    <location>
        <begin position="438"/>
        <end position="454"/>
    </location>
</feature>
<keyword evidence="15" id="KW-1208">Phospholipid metabolism</keyword>
<dbReference type="InterPro" id="IPR000374">
    <property type="entry name" value="PC_trans"/>
</dbReference>
<comment type="subcellular location">
    <subcellularLocation>
        <location evidence="2">Membrane</location>
        <topology evidence="2">Multi-pass membrane protein</topology>
    </subcellularLocation>
</comment>
<gene>
    <name evidence="20" type="primary">CDS1</name>
    <name evidence="20" type="ORF">MARU1_000966</name>
</gene>
<dbReference type="GO" id="GO:0005789">
    <property type="term" value="C:endoplasmic reticulum membrane"/>
    <property type="evidence" value="ECO:0007669"/>
    <property type="project" value="TreeGrafter"/>
</dbReference>
<feature type="transmembrane region" description="Helical" evidence="18">
    <location>
        <begin position="460"/>
        <end position="479"/>
    </location>
</feature>
<feature type="transmembrane region" description="Helical" evidence="18">
    <location>
        <begin position="553"/>
        <end position="572"/>
    </location>
</feature>
<dbReference type="InterPro" id="IPR016720">
    <property type="entry name" value="PC_Trfase_euk"/>
</dbReference>
<feature type="compositionally biased region" description="Low complexity" evidence="17">
    <location>
        <begin position="651"/>
        <end position="671"/>
    </location>
</feature>
<dbReference type="AlphaFoldDB" id="A0AAJ5YXF7"/>
<dbReference type="PROSITE" id="PS01315">
    <property type="entry name" value="CDS"/>
    <property type="match status" value="1"/>
</dbReference>
<feature type="transmembrane region" description="Helical" evidence="18">
    <location>
        <begin position="896"/>
        <end position="915"/>
    </location>
</feature>
<evidence type="ECO:0000256" key="6">
    <source>
        <dbReference type="ARBA" id="ARBA00012487"/>
    </source>
</evidence>
<name>A0AAJ5YXF7_9BASI</name>
<organism evidence="20 21">
    <name type="scientific">Malassezia arunalokei</name>
    <dbReference type="NCBI Taxonomy" id="1514897"/>
    <lineage>
        <taxon>Eukaryota</taxon>
        <taxon>Fungi</taxon>
        <taxon>Dikarya</taxon>
        <taxon>Basidiomycota</taxon>
        <taxon>Ustilaginomycotina</taxon>
        <taxon>Malasseziomycetes</taxon>
        <taxon>Malasseziales</taxon>
        <taxon>Malasseziaceae</taxon>
        <taxon>Malassezia</taxon>
    </lineage>
</organism>